<gene>
    <name evidence="1" type="ORF">WU87_09330</name>
</gene>
<reference evidence="1" key="1">
    <citation type="submission" date="2015-04" db="EMBL/GenBank/DDBJ databases">
        <title>Draft Genome Sequences of Three Species of Emerging Human-Pathogenic Corynebacteria.</title>
        <authorList>
            <person name="Pacheco L.G."/>
            <person name="Mattos-Guaraldi A.L."/>
            <person name="Santos C.S."/>
            <person name="Veras A.O."/>
            <person name="Guimaraes L.C."/>
            <person name="Abreu V."/>
            <person name="Pereira F.L."/>
            <person name="Soares S.C."/>
            <person name="Dorella F.A."/>
            <person name="Carvalho A.F."/>
            <person name="Leal C.G."/>
            <person name="Figueiredo H.C."/>
            <person name="Ramos J.N."/>
            <person name="Vieira V."/>
            <person name="Farfour E."/>
            <person name="Guiso N."/>
            <person name="Hirata R.Jr."/>
            <person name="Ramos R.T."/>
            <person name="Azevedo V."/>
            <person name="Silva A."/>
        </authorList>
    </citation>
    <scope>NUCLEOTIDE SEQUENCE</scope>
    <source>
        <strain evidence="1">1941</strain>
    </source>
</reference>
<proteinExistence type="predicted"/>
<evidence type="ECO:0000313" key="1">
    <source>
        <dbReference type="EMBL" id="KKO78153.1"/>
    </source>
</evidence>
<accession>A0ACC4U9M5</accession>
<sequence>MNESRANTAVAICKWVNRFELSVSNRGLDESTVEVKAQISNEVTDQAWGAGMNSAPNGCVVTSSDPVLNSAKSSGNRTLLPHQLSLKLFKKLDGDCRFGGKALLDGTQNGEVAGNLFRAFLKTTDFLLLGEFREDNLIDVGRNTFNA</sequence>
<keyword evidence="2" id="KW-1185">Reference proteome</keyword>
<name>A0ACC4U9M5_9CORY</name>
<organism evidence="1 2">
    <name type="scientific">Corynebacterium minutissimum</name>
    <dbReference type="NCBI Taxonomy" id="38301"/>
    <lineage>
        <taxon>Bacteria</taxon>
        <taxon>Bacillati</taxon>
        <taxon>Actinomycetota</taxon>
        <taxon>Actinomycetes</taxon>
        <taxon>Mycobacteriales</taxon>
        <taxon>Corynebacteriaceae</taxon>
        <taxon>Corynebacterium</taxon>
    </lineage>
</organism>
<dbReference type="Proteomes" id="UP000034245">
    <property type="component" value="Unassembled WGS sequence"/>
</dbReference>
<evidence type="ECO:0000313" key="2">
    <source>
        <dbReference type="Proteomes" id="UP000034245"/>
    </source>
</evidence>
<protein>
    <submittedName>
        <fullName evidence="1">Uncharacterized protein</fullName>
    </submittedName>
</protein>
<comment type="caution">
    <text evidence="1">The sequence shown here is derived from an EMBL/GenBank/DDBJ whole genome shotgun (WGS) entry which is preliminary data.</text>
</comment>
<dbReference type="EMBL" id="LAYQ01000019">
    <property type="protein sequence ID" value="KKO78153.1"/>
    <property type="molecule type" value="Genomic_DNA"/>
</dbReference>